<accession>A0A2N3N8G6</accession>
<protein>
    <recommendedName>
        <fullName evidence="5">Cyanovirin-N domain-containing protein</fullName>
    </recommendedName>
</protein>
<dbReference type="Proteomes" id="UP000233524">
    <property type="component" value="Unassembled WGS sequence"/>
</dbReference>
<sequence length="309" mass="34619">MRFSVVATLSLVGLTAALQASVQAEVKAKQVETVNGTVEYTTFCKTCPYTMCTHLEAPYGGETYSLTCWTYGDKVGDSQLWLKTSNGCYLSEYDLIEYQGDFREDLANCGTVPKVITEQPAKIRYLTECKWGYSTSDESITYYGRDLDLNVLCWAEGDEIQGDKYWYKTTDNCCISGSGLWSAPDQSKLQNCGPSYGPRINESVEPPELPGQKPTTLPADEPEQGQAEEGSAIGKRWLEDGLIGEEYAYCYSCPTNPANPTCDLVKTYEYNQTVISQCTTADLSDRWMLTTDWCYVNGTDFWVPPWDRK</sequence>
<comment type="caution">
    <text evidence="3">The sequence shown here is derived from an EMBL/GenBank/DDBJ whole genome shotgun (WGS) entry which is preliminary data.</text>
</comment>
<dbReference type="OrthoDB" id="5358886at2759"/>
<keyword evidence="4" id="KW-1185">Reference proteome</keyword>
<keyword evidence="2" id="KW-0732">Signal</keyword>
<dbReference type="EMBL" id="NLAX01000094">
    <property type="protein sequence ID" value="PKS08743.1"/>
    <property type="molecule type" value="Genomic_DNA"/>
</dbReference>
<dbReference type="AlphaFoldDB" id="A0A2N3N8G6"/>
<feature type="signal peptide" evidence="2">
    <location>
        <begin position="1"/>
        <end position="17"/>
    </location>
</feature>
<evidence type="ECO:0000313" key="3">
    <source>
        <dbReference type="EMBL" id="PKS08743.1"/>
    </source>
</evidence>
<feature type="region of interest" description="Disordered" evidence="1">
    <location>
        <begin position="195"/>
        <end position="232"/>
    </location>
</feature>
<proteinExistence type="predicted"/>
<feature type="chain" id="PRO_5014723280" description="Cyanovirin-N domain-containing protein" evidence="2">
    <location>
        <begin position="18"/>
        <end position="309"/>
    </location>
</feature>
<evidence type="ECO:0000256" key="1">
    <source>
        <dbReference type="SAM" id="MobiDB-lite"/>
    </source>
</evidence>
<name>A0A2N3N8G6_9PEZI</name>
<gene>
    <name evidence="3" type="ORF">jhhlp_004796</name>
</gene>
<organism evidence="3 4">
    <name type="scientific">Lomentospora prolificans</name>
    <dbReference type="NCBI Taxonomy" id="41688"/>
    <lineage>
        <taxon>Eukaryota</taxon>
        <taxon>Fungi</taxon>
        <taxon>Dikarya</taxon>
        <taxon>Ascomycota</taxon>
        <taxon>Pezizomycotina</taxon>
        <taxon>Sordariomycetes</taxon>
        <taxon>Hypocreomycetidae</taxon>
        <taxon>Microascales</taxon>
        <taxon>Microascaceae</taxon>
        <taxon>Lomentospora</taxon>
    </lineage>
</organism>
<evidence type="ECO:0000256" key="2">
    <source>
        <dbReference type="SAM" id="SignalP"/>
    </source>
</evidence>
<evidence type="ECO:0000313" key="4">
    <source>
        <dbReference type="Proteomes" id="UP000233524"/>
    </source>
</evidence>
<evidence type="ECO:0008006" key="5">
    <source>
        <dbReference type="Google" id="ProtNLM"/>
    </source>
</evidence>
<dbReference type="InParanoid" id="A0A2N3N8G6"/>
<reference evidence="3 4" key="1">
    <citation type="journal article" date="2017" name="G3 (Bethesda)">
        <title>First Draft Genome Sequence of the Pathogenic Fungus Lomentospora prolificans (Formerly Scedosporium prolificans).</title>
        <authorList>
            <person name="Luo R."/>
            <person name="Zimin A."/>
            <person name="Workman R."/>
            <person name="Fan Y."/>
            <person name="Pertea G."/>
            <person name="Grossman N."/>
            <person name="Wear M.P."/>
            <person name="Jia B."/>
            <person name="Miller H."/>
            <person name="Casadevall A."/>
            <person name="Timp W."/>
            <person name="Zhang S.X."/>
            <person name="Salzberg S.L."/>
        </authorList>
    </citation>
    <scope>NUCLEOTIDE SEQUENCE [LARGE SCALE GENOMIC DNA]</scope>
    <source>
        <strain evidence="3 4">JHH-5317</strain>
    </source>
</reference>
<dbReference type="VEuPathDB" id="FungiDB:jhhlp_004796"/>